<organism evidence="16 17">
    <name type="scientific">Tigriopus californicus</name>
    <name type="common">Marine copepod</name>
    <dbReference type="NCBI Taxonomy" id="6832"/>
    <lineage>
        <taxon>Eukaryota</taxon>
        <taxon>Metazoa</taxon>
        <taxon>Ecdysozoa</taxon>
        <taxon>Arthropoda</taxon>
        <taxon>Crustacea</taxon>
        <taxon>Multicrustacea</taxon>
        <taxon>Hexanauplia</taxon>
        <taxon>Copepoda</taxon>
        <taxon>Harpacticoida</taxon>
        <taxon>Harpacticidae</taxon>
        <taxon>Tigriopus</taxon>
    </lineage>
</organism>
<dbReference type="InterPro" id="IPR050409">
    <property type="entry name" value="E3_ubiq-protein_ligase"/>
</dbReference>
<dbReference type="GO" id="GO:0005886">
    <property type="term" value="C:plasma membrane"/>
    <property type="evidence" value="ECO:0007669"/>
    <property type="project" value="UniProtKB-SubCell"/>
</dbReference>
<dbReference type="Gene3D" id="2.20.70.10">
    <property type="match status" value="3"/>
</dbReference>
<evidence type="ECO:0000259" key="15">
    <source>
        <dbReference type="PROSITE" id="PS50237"/>
    </source>
</evidence>
<proteinExistence type="predicted"/>
<evidence type="ECO:0000313" key="17">
    <source>
        <dbReference type="Proteomes" id="UP000318571"/>
    </source>
</evidence>
<dbReference type="Pfam" id="PF00632">
    <property type="entry name" value="HECT"/>
    <property type="match status" value="1"/>
</dbReference>
<dbReference type="SMART" id="SM00456">
    <property type="entry name" value="WW"/>
    <property type="match status" value="3"/>
</dbReference>
<dbReference type="UniPathway" id="UPA00143"/>
<keyword evidence="7 11" id="KW-0833">Ubl conjugation pathway</keyword>
<dbReference type="GO" id="GO:0005737">
    <property type="term" value="C:cytoplasm"/>
    <property type="evidence" value="ECO:0007669"/>
    <property type="project" value="TreeGrafter"/>
</dbReference>
<feature type="compositionally biased region" description="Polar residues" evidence="12">
    <location>
        <begin position="451"/>
        <end position="463"/>
    </location>
</feature>
<comment type="subcellular location">
    <subcellularLocation>
        <location evidence="2">Cell membrane</location>
        <topology evidence="2">Peripheral membrane protein</topology>
        <orientation evidence="2">Cytoplasmic side</orientation>
    </subcellularLocation>
</comment>
<evidence type="ECO:0000259" key="14">
    <source>
        <dbReference type="PROSITE" id="PS50020"/>
    </source>
</evidence>
<feature type="domain" description="WW" evidence="14">
    <location>
        <begin position="332"/>
        <end position="365"/>
    </location>
</feature>
<evidence type="ECO:0000256" key="11">
    <source>
        <dbReference type="PROSITE-ProRule" id="PRU00104"/>
    </source>
</evidence>
<keyword evidence="6" id="KW-0677">Repeat</keyword>
<dbReference type="SMART" id="SM00119">
    <property type="entry name" value="HECTc"/>
    <property type="match status" value="1"/>
</dbReference>
<dbReference type="GO" id="GO:0043161">
    <property type="term" value="P:proteasome-mediated ubiquitin-dependent protein catabolic process"/>
    <property type="evidence" value="ECO:0007669"/>
    <property type="project" value="TreeGrafter"/>
</dbReference>
<dbReference type="Gene3D" id="3.30.2410.10">
    <property type="entry name" value="Hect, E3 ligase catalytic domain"/>
    <property type="match status" value="1"/>
</dbReference>
<dbReference type="PROSITE" id="PS01159">
    <property type="entry name" value="WW_DOMAIN_1"/>
    <property type="match status" value="2"/>
</dbReference>
<feature type="region of interest" description="Disordered" evidence="12">
    <location>
        <begin position="1"/>
        <end position="30"/>
    </location>
</feature>
<comment type="catalytic activity">
    <reaction evidence="1">
        <text>S-ubiquitinyl-[E2 ubiquitin-conjugating enzyme]-L-cysteine + [acceptor protein]-L-lysine = [E2 ubiquitin-conjugating enzyme]-L-cysteine + N(6)-ubiquitinyl-[acceptor protein]-L-lysine.</text>
        <dbReference type="EC" id="2.3.2.26"/>
    </reaction>
</comment>
<dbReference type="CDD" id="cd00078">
    <property type="entry name" value="HECTc"/>
    <property type="match status" value="1"/>
</dbReference>
<dbReference type="EMBL" id="VCGU01000458">
    <property type="protein sequence ID" value="TRY64126.1"/>
    <property type="molecule type" value="Genomic_DNA"/>
</dbReference>
<dbReference type="EC" id="2.3.2.26" evidence="4"/>
<evidence type="ECO:0000256" key="8">
    <source>
        <dbReference type="ARBA" id="ARBA00082688"/>
    </source>
</evidence>
<evidence type="ECO:0000313" key="16">
    <source>
        <dbReference type="EMBL" id="TRY64126.1"/>
    </source>
</evidence>
<feature type="domain" description="WW" evidence="14">
    <location>
        <begin position="388"/>
        <end position="421"/>
    </location>
</feature>
<dbReference type="InterPro" id="IPR035983">
    <property type="entry name" value="Hect_E3_ubiquitin_ligase"/>
</dbReference>
<dbReference type="Gene3D" id="3.90.1750.10">
    <property type="entry name" value="Hect, E3 ligase catalytic domains"/>
    <property type="match status" value="1"/>
</dbReference>
<dbReference type="Gene3D" id="2.60.40.150">
    <property type="entry name" value="C2 domain"/>
    <property type="match status" value="1"/>
</dbReference>
<dbReference type="SUPFAM" id="SSF49562">
    <property type="entry name" value="C2 domain (Calcium/lipid-binding domain, CaLB)"/>
    <property type="match status" value="1"/>
</dbReference>
<dbReference type="InterPro" id="IPR024928">
    <property type="entry name" value="E3_ub_ligase_SMURF1"/>
</dbReference>
<comment type="caution">
    <text evidence="16">The sequence shown here is derived from an EMBL/GenBank/DDBJ whole genome shotgun (WGS) entry which is preliminary data.</text>
</comment>
<dbReference type="InterPro" id="IPR000569">
    <property type="entry name" value="HECT_dom"/>
</dbReference>
<dbReference type="PROSITE" id="PS50237">
    <property type="entry name" value="HECT"/>
    <property type="match status" value="1"/>
</dbReference>
<name>A0A553NFA4_TIGCA</name>
<protein>
    <recommendedName>
        <fullName evidence="4">HECT-type E3 ubiquitin transferase</fullName>
        <ecNumber evidence="4">2.3.2.26</ecNumber>
    </recommendedName>
    <alternativeName>
        <fullName evidence="8">SMAD ubiquitination regulatory factor 1</fullName>
    </alternativeName>
    <alternativeName>
        <fullName evidence="9">SMAD-specific E3 ubiquitin-protein ligase 1</fullName>
    </alternativeName>
</protein>
<dbReference type="Gene3D" id="3.30.2160.10">
    <property type="entry name" value="Hect, E3 ligase catalytic domain"/>
    <property type="match status" value="1"/>
</dbReference>
<evidence type="ECO:0000256" key="2">
    <source>
        <dbReference type="ARBA" id="ARBA00004413"/>
    </source>
</evidence>
<dbReference type="SMART" id="SM00239">
    <property type="entry name" value="C2"/>
    <property type="match status" value="1"/>
</dbReference>
<evidence type="ECO:0000256" key="6">
    <source>
        <dbReference type="ARBA" id="ARBA00022737"/>
    </source>
</evidence>
<feature type="region of interest" description="Disordered" evidence="12">
    <location>
        <begin position="277"/>
        <end position="323"/>
    </location>
</feature>
<feature type="compositionally biased region" description="Polar residues" evidence="12">
    <location>
        <begin position="298"/>
        <end position="308"/>
    </location>
</feature>
<feature type="compositionally biased region" description="Low complexity" evidence="12">
    <location>
        <begin position="507"/>
        <end position="520"/>
    </location>
</feature>
<feature type="compositionally biased region" description="Low complexity" evidence="12">
    <location>
        <begin position="539"/>
        <end position="607"/>
    </location>
</feature>
<feature type="domain" description="WW" evidence="14">
    <location>
        <begin position="218"/>
        <end position="251"/>
    </location>
</feature>
<dbReference type="PANTHER" id="PTHR11254:SF395">
    <property type="entry name" value="E3 UBIQUITIN-PROTEIN LIGASE SMURF1"/>
    <property type="match status" value="1"/>
</dbReference>
<dbReference type="OMA" id="QWDRPRH"/>
<dbReference type="FunFam" id="2.20.70.10:FF:000014">
    <property type="entry name" value="E3 ubiquitin-protein ligase SMURF1"/>
    <property type="match status" value="1"/>
</dbReference>
<dbReference type="PIRSF" id="PIRSF001569">
    <property type="entry name" value="E3_ub_ligase_SMURF1"/>
    <property type="match status" value="1"/>
</dbReference>
<dbReference type="CDD" id="cd00201">
    <property type="entry name" value="WW"/>
    <property type="match status" value="3"/>
</dbReference>
<dbReference type="FunFam" id="3.30.2410.10:FF:000014">
    <property type="entry name" value="E3 ubiquitin-protein ligase SMURF1"/>
    <property type="match status" value="1"/>
</dbReference>
<dbReference type="GO" id="GO:0030514">
    <property type="term" value="P:negative regulation of BMP signaling pathway"/>
    <property type="evidence" value="ECO:0007669"/>
    <property type="project" value="TreeGrafter"/>
</dbReference>
<evidence type="ECO:0000256" key="3">
    <source>
        <dbReference type="ARBA" id="ARBA00004906"/>
    </source>
</evidence>
<feature type="region of interest" description="Disordered" evidence="12">
    <location>
        <begin position="430"/>
        <end position="635"/>
    </location>
</feature>
<feature type="compositionally biased region" description="Polar residues" evidence="12">
    <location>
        <begin position="611"/>
        <end position="635"/>
    </location>
</feature>
<feature type="region of interest" description="Disordered" evidence="12">
    <location>
        <begin position="378"/>
        <end position="400"/>
    </location>
</feature>
<feature type="compositionally biased region" description="Low complexity" evidence="12">
    <location>
        <begin position="309"/>
        <end position="323"/>
    </location>
</feature>
<accession>A0A553NFA4</accession>
<dbReference type="InterPro" id="IPR000008">
    <property type="entry name" value="C2_dom"/>
</dbReference>
<dbReference type="InterPro" id="IPR035892">
    <property type="entry name" value="C2_domain_sf"/>
</dbReference>
<dbReference type="Pfam" id="PF00168">
    <property type="entry name" value="C2"/>
    <property type="match status" value="1"/>
</dbReference>
<dbReference type="FunFam" id="2.20.70.10:FF:000017">
    <property type="entry name" value="E3 ubiquitin-protein ligase"/>
    <property type="match status" value="1"/>
</dbReference>
<dbReference type="GO" id="GO:0007398">
    <property type="term" value="P:ectoderm development"/>
    <property type="evidence" value="ECO:0007669"/>
    <property type="project" value="UniProtKB-ARBA"/>
</dbReference>
<feature type="domain" description="C2" evidence="13">
    <location>
        <begin position="14"/>
        <end position="174"/>
    </location>
</feature>
<evidence type="ECO:0000256" key="5">
    <source>
        <dbReference type="ARBA" id="ARBA00022679"/>
    </source>
</evidence>
<sequence>MSARQARQARPSGTRSTPLPAALPPSSGGGGGVTLHKIRVTVLCACHLAKRDLFRLPDPFVRLSVDPAGTPNPNPVSPSLVGQMHCTETVRGTLDPKWNAHFDLLLRPADAITLSVWNEKKVKSHPAGSEAGKKGGTVTGLPLGVASDGFLGCVRLLSNAIERLKDTGYQRLDLVTDQHHSWPVKGQVVISLMSREGHGTGSLNAVVDSLGNLRCSNNDLPEGWEERRTTSGRVYYVNHVTRTTQWERPLRPANALAPTSTTSNELFNVSPATFQHQWAGIGPPAAPHEPPVRRGTPRRSNGAPNSHTPPSGSHSQSQGQGQPRTSVILAPVDLPEGFEIRHTDQGQIYFLNVLTGVSTWHDPRIPKDYNLSQVLGTEEQRSNDDILGPLPTGWERRETSTGRPYFVDHLHRTTQFTDPRLSGPILQKIQRHKTQNNQTQPGSPTHRESNESSTATPTTTGADASTGDEDGPSSTDPPSPNPDGVPSTPSRALPIPMPHGDDPEVTPPSSSQGPSGTASTNTNGHISPTPPLPPPNPPSSSSATSTTVNAPPTTTVSAALTEGVVSSSPSTPVAATTPVVPTTVSSSTTATPNSSSSSLSTPTPSSVRNIRATSYGRSNSTPTATPVSTNNNNLDSEVLPKYKRDLVAKIKLLRQELTSQQPQSGHCRLEVSRQEVFEESYRLIVKMRPKDLKKRLMIKFRGEDGLDYGGIAREWLHLLSHEMLNPYYGLFQYSRDDIYTLQINTDSSINPDHLSYFHFVGRIIGMAVFHGHHIDGGFTMPFYKMLLNKSITLDDIEEVDPSLHSSLRWMLVNDITGVLDSTFSVEHEAYGLLQTHELKKGGKDIEVTESNKKEYVKLYVNYRWCRGIEQQFLALQKGFNELIPQQLLKPFDERELELVIGGIGKIDIEDWKTHTRLKHCNADTPVVQWFWEIVDGYSEEMRARLLQFVTGSSRVPLQGFKALQGSTGAAGPRLFTLHVIEASTENLPKAHTCFNRLDLPAYETLAKMCDKLTQAVEETCGFAVE</sequence>
<dbReference type="GO" id="GO:0016567">
    <property type="term" value="P:protein ubiquitination"/>
    <property type="evidence" value="ECO:0007669"/>
    <property type="project" value="UniProtKB-UniPathway"/>
</dbReference>
<dbReference type="FunFam" id="3.30.2160.10:FF:000001">
    <property type="entry name" value="E3 ubiquitin-protein ligase NEDD4-like"/>
    <property type="match status" value="1"/>
</dbReference>
<dbReference type="PROSITE" id="PS50004">
    <property type="entry name" value="C2"/>
    <property type="match status" value="1"/>
</dbReference>
<dbReference type="AlphaFoldDB" id="A0A553NFA4"/>
<evidence type="ECO:0000256" key="4">
    <source>
        <dbReference type="ARBA" id="ARBA00012485"/>
    </source>
</evidence>
<dbReference type="FunFam" id="3.90.1750.10:FF:000079">
    <property type="entry name" value="E3 ubiquitin-protein ligase"/>
    <property type="match status" value="1"/>
</dbReference>
<dbReference type="GO" id="GO:0061630">
    <property type="term" value="F:ubiquitin protein ligase activity"/>
    <property type="evidence" value="ECO:0007669"/>
    <property type="project" value="UniProtKB-EC"/>
</dbReference>
<dbReference type="FunFam" id="2.20.70.10:FF:000044">
    <property type="entry name" value="E3 ubiquitin-protein ligase SMURF2"/>
    <property type="match status" value="1"/>
</dbReference>
<dbReference type="InterPro" id="IPR001202">
    <property type="entry name" value="WW_dom"/>
</dbReference>
<keyword evidence="17" id="KW-1185">Reference proteome</keyword>
<dbReference type="STRING" id="6832.A0A553NFA4"/>
<dbReference type="InterPro" id="IPR036020">
    <property type="entry name" value="WW_dom_sf"/>
</dbReference>
<evidence type="ECO:0000256" key="10">
    <source>
        <dbReference type="PIRSR" id="PIRSR001569-1"/>
    </source>
</evidence>
<dbReference type="SUPFAM" id="SSF56204">
    <property type="entry name" value="Hect, E3 ligase catalytic domain"/>
    <property type="match status" value="1"/>
</dbReference>
<dbReference type="SUPFAM" id="SSF51045">
    <property type="entry name" value="WW domain"/>
    <property type="match status" value="3"/>
</dbReference>
<feature type="compositionally biased region" description="Pro residues" evidence="12">
    <location>
        <begin position="528"/>
        <end position="538"/>
    </location>
</feature>
<evidence type="ECO:0000256" key="12">
    <source>
        <dbReference type="SAM" id="MobiDB-lite"/>
    </source>
</evidence>
<feature type="domain" description="HECT" evidence="15">
    <location>
        <begin position="688"/>
        <end position="1025"/>
    </location>
</feature>
<dbReference type="PROSITE" id="PS50020">
    <property type="entry name" value="WW_DOMAIN_2"/>
    <property type="match status" value="3"/>
</dbReference>
<evidence type="ECO:0000256" key="1">
    <source>
        <dbReference type="ARBA" id="ARBA00000885"/>
    </source>
</evidence>
<evidence type="ECO:0000256" key="9">
    <source>
        <dbReference type="ARBA" id="ARBA00082741"/>
    </source>
</evidence>
<gene>
    <name evidence="16" type="ORF">TCAL_08222</name>
</gene>
<dbReference type="OrthoDB" id="423283at2759"/>
<reference evidence="16 17" key="1">
    <citation type="journal article" date="2018" name="Nat. Ecol. Evol.">
        <title>Genomic signatures of mitonuclear coevolution across populations of Tigriopus californicus.</title>
        <authorList>
            <person name="Barreto F.S."/>
            <person name="Watson E.T."/>
            <person name="Lima T.G."/>
            <person name="Willett C.S."/>
            <person name="Edmands S."/>
            <person name="Li W."/>
            <person name="Burton R.S."/>
        </authorList>
    </citation>
    <scope>NUCLEOTIDE SEQUENCE [LARGE SCALE GENOMIC DNA]</scope>
    <source>
        <strain evidence="16 17">San Diego</strain>
    </source>
</reference>
<dbReference type="PANTHER" id="PTHR11254">
    <property type="entry name" value="HECT DOMAIN UBIQUITIN-PROTEIN LIGASE"/>
    <property type="match status" value="1"/>
</dbReference>
<dbReference type="Proteomes" id="UP000318571">
    <property type="component" value="Chromosome 10"/>
</dbReference>
<feature type="active site" description="Glycyl thioester intermediate" evidence="10 11">
    <location>
        <position position="993"/>
    </location>
</feature>
<keyword evidence="5" id="KW-0808">Transferase</keyword>
<evidence type="ECO:0000259" key="13">
    <source>
        <dbReference type="PROSITE" id="PS50004"/>
    </source>
</evidence>
<dbReference type="Pfam" id="PF00397">
    <property type="entry name" value="WW"/>
    <property type="match status" value="3"/>
</dbReference>
<evidence type="ECO:0000256" key="7">
    <source>
        <dbReference type="ARBA" id="ARBA00022786"/>
    </source>
</evidence>
<comment type="pathway">
    <text evidence="3">Protein modification; protein ubiquitination.</text>
</comment>